<dbReference type="Proteomes" id="UP000186601">
    <property type="component" value="Unassembled WGS sequence"/>
</dbReference>
<feature type="compositionally biased region" description="Basic residues" evidence="1">
    <location>
        <begin position="1"/>
        <end position="10"/>
    </location>
</feature>
<gene>
    <name evidence="3" type="ORF">PHLCEN_2v6210</name>
</gene>
<dbReference type="STRING" id="98765.A0A2R6P0Q3"/>
<dbReference type="InterPro" id="IPR018306">
    <property type="entry name" value="Phage_T5_Orf172_DNA-bd"/>
</dbReference>
<dbReference type="PANTHER" id="PTHR28094:SF1">
    <property type="entry name" value="MEIOTICALLY UP-REGULATED GENE 113 PROTEIN"/>
    <property type="match status" value="1"/>
</dbReference>
<dbReference type="EMBL" id="MLYV02000604">
    <property type="protein sequence ID" value="PSR81915.1"/>
    <property type="molecule type" value="Genomic_DNA"/>
</dbReference>
<accession>A0A2R6P0Q3</accession>
<evidence type="ECO:0000256" key="1">
    <source>
        <dbReference type="SAM" id="MobiDB-lite"/>
    </source>
</evidence>
<feature type="compositionally biased region" description="Polar residues" evidence="1">
    <location>
        <begin position="175"/>
        <end position="185"/>
    </location>
</feature>
<evidence type="ECO:0000313" key="4">
    <source>
        <dbReference type="Proteomes" id="UP000186601"/>
    </source>
</evidence>
<comment type="caution">
    <text evidence="3">The sequence shown here is derived from an EMBL/GenBank/DDBJ whole genome shotgun (WGS) entry which is preliminary data.</text>
</comment>
<feature type="compositionally biased region" description="Pro residues" evidence="1">
    <location>
        <begin position="96"/>
        <end position="105"/>
    </location>
</feature>
<name>A0A2R6P0Q3_9APHY</name>
<sequence length="442" mass="48931">MSPLLHRSRKKNDEDAGDKNNNTAQLAEQIARLNLGFEPRTRPQRQSGGFVGGFDVERPTPKLNPNSNLYPARNSYENDGPSPAFPQPNTYHASPGPLPTPPMYMPVPRTNGRPQLSVTMQHALLPTSAGSQTQGGLRPPEAQLPPRPYSDPGKANPSESISARLPSTPARRSSGGKSQTPSSVPAKQPRKKLPGDVQTTTPGKRRRAVSTPTSPTTSSTGIPDGKVQCSGMTKIGERCSRRITPSFTCDPTVEGEVEHYCHQHENQVLGPSGFYTKKTDSKAAEWIKFEDWIPEYLQKNTRAALRAEMEKPASKHDRDGYIYTFEIRDENNPGEIHLKIGRAVSLVKRIDEWTKQCGSKEQVLRGYWPGGLEDDDGPLMRGRVKAGPQGPLCHRLERLVHIEIADLIMNTPYLHPQFPNVDAESVKSDKKRTVKKKCPDCE</sequence>
<dbReference type="AlphaFoldDB" id="A0A2R6P0Q3"/>
<feature type="domain" description="Bacteriophage T5 Orf172 DNA-binding" evidence="2">
    <location>
        <begin position="320"/>
        <end position="410"/>
    </location>
</feature>
<feature type="compositionally biased region" description="Low complexity" evidence="1">
    <location>
        <begin position="210"/>
        <end position="220"/>
    </location>
</feature>
<organism evidence="3 4">
    <name type="scientific">Hermanssonia centrifuga</name>
    <dbReference type="NCBI Taxonomy" id="98765"/>
    <lineage>
        <taxon>Eukaryota</taxon>
        <taxon>Fungi</taxon>
        <taxon>Dikarya</taxon>
        <taxon>Basidiomycota</taxon>
        <taxon>Agaricomycotina</taxon>
        <taxon>Agaricomycetes</taxon>
        <taxon>Polyporales</taxon>
        <taxon>Meruliaceae</taxon>
        <taxon>Hermanssonia</taxon>
    </lineage>
</organism>
<reference evidence="3 4" key="1">
    <citation type="submission" date="2018-02" db="EMBL/GenBank/DDBJ databases">
        <title>Genome sequence of the basidiomycete white-rot fungus Phlebia centrifuga.</title>
        <authorList>
            <person name="Granchi Z."/>
            <person name="Peng M."/>
            <person name="de Vries R.P."/>
            <person name="Hilden K."/>
            <person name="Makela M.R."/>
            <person name="Grigoriev I."/>
            <person name="Riley R."/>
        </authorList>
    </citation>
    <scope>NUCLEOTIDE SEQUENCE [LARGE SCALE GENOMIC DNA]</scope>
    <source>
        <strain evidence="3 4">FBCC195</strain>
    </source>
</reference>
<feature type="region of interest" description="Disordered" evidence="1">
    <location>
        <begin position="1"/>
        <end position="114"/>
    </location>
</feature>
<protein>
    <recommendedName>
        <fullName evidence="2">Bacteriophage T5 Orf172 DNA-binding domain-containing protein</fullName>
    </recommendedName>
</protein>
<dbReference type="OrthoDB" id="2417614at2759"/>
<feature type="region of interest" description="Disordered" evidence="1">
    <location>
        <begin position="128"/>
        <end position="229"/>
    </location>
</feature>
<evidence type="ECO:0000313" key="3">
    <source>
        <dbReference type="EMBL" id="PSR81915.1"/>
    </source>
</evidence>
<proteinExistence type="predicted"/>
<dbReference type="PANTHER" id="PTHR28094">
    <property type="entry name" value="MEIOTICALLY UP-REGULATED GENE 113 PROTEIN"/>
    <property type="match status" value="1"/>
</dbReference>
<dbReference type="Pfam" id="PF10544">
    <property type="entry name" value="T5orf172"/>
    <property type="match status" value="1"/>
</dbReference>
<evidence type="ECO:0000259" key="2">
    <source>
        <dbReference type="Pfam" id="PF10544"/>
    </source>
</evidence>
<dbReference type="InterPro" id="IPR053006">
    <property type="entry name" value="Meiosis_regulatory"/>
</dbReference>
<keyword evidence="4" id="KW-1185">Reference proteome</keyword>